<evidence type="ECO:0000259" key="6">
    <source>
        <dbReference type="Pfam" id="PF02931"/>
    </source>
</evidence>
<dbReference type="InterPro" id="IPR036734">
    <property type="entry name" value="Neur_chan_lig-bd_sf"/>
</dbReference>
<dbReference type="InterPro" id="IPR006201">
    <property type="entry name" value="Neur_channel"/>
</dbReference>
<organism evidence="7 8">
    <name type="scientific">Cohaesibacter marisflavi</name>
    <dbReference type="NCBI Taxonomy" id="655353"/>
    <lineage>
        <taxon>Bacteria</taxon>
        <taxon>Pseudomonadati</taxon>
        <taxon>Pseudomonadota</taxon>
        <taxon>Alphaproteobacteria</taxon>
        <taxon>Hyphomicrobiales</taxon>
        <taxon>Cohaesibacteraceae</taxon>
    </lineage>
</organism>
<protein>
    <submittedName>
        <fullName evidence="7">Neurotransmitter-gated ion-channel ligand binding domain-containing protein</fullName>
    </submittedName>
</protein>
<dbReference type="Gene3D" id="2.70.170.10">
    <property type="entry name" value="Neurotransmitter-gated ion-channel ligand-binding domain"/>
    <property type="match status" value="1"/>
</dbReference>
<dbReference type="PANTHER" id="PTHR18945">
    <property type="entry name" value="NEUROTRANSMITTER GATED ION CHANNEL"/>
    <property type="match status" value="1"/>
</dbReference>
<evidence type="ECO:0000256" key="5">
    <source>
        <dbReference type="SAM" id="Phobius"/>
    </source>
</evidence>
<evidence type="ECO:0000256" key="3">
    <source>
        <dbReference type="ARBA" id="ARBA00022989"/>
    </source>
</evidence>
<evidence type="ECO:0000313" key="7">
    <source>
        <dbReference type="EMBL" id="SFN89872.1"/>
    </source>
</evidence>
<feature type="transmembrane region" description="Helical" evidence="5">
    <location>
        <begin position="294"/>
        <end position="316"/>
    </location>
</feature>
<dbReference type="SUPFAM" id="SSF63712">
    <property type="entry name" value="Nicotinic receptor ligand binding domain-like"/>
    <property type="match status" value="1"/>
</dbReference>
<dbReference type="OrthoDB" id="1326189at2"/>
<dbReference type="Pfam" id="PF02931">
    <property type="entry name" value="Neur_chan_LBD"/>
    <property type="match status" value="1"/>
</dbReference>
<evidence type="ECO:0000256" key="2">
    <source>
        <dbReference type="ARBA" id="ARBA00022692"/>
    </source>
</evidence>
<feature type="transmembrane region" description="Helical" evidence="5">
    <location>
        <begin position="236"/>
        <end position="258"/>
    </location>
</feature>
<dbReference type="EMBL" id="FOVR01000002">
    <property type="protein sequence ID" value="SFN89872.1"/>
    <property type="molecule type" value="Genomic_DNA"/>
</dbReference>
<dbReference type="Proteomes" id="UP000199236">
    <property type="component" value="Unassembled WGS sequence"/>
</dbReference>
<dbReference type="GO" id="GO:0004888">
    <property type="term" value="F:transmembrane signaling receptor activity"/>
    <property type="evidence" value="ECO:0007669"/>
    <property type="project" value="InterPro"/>
</dbReference>
<dbReference type="AlphaFoldDB" id="A0A1I5CSG4"/>
<dbReference type="STRING" id="655353.SAMN04488056_102334"/>
<sequence>MTQRAMTCRRLIAGTLFIMFSWMIAAPGYSAQPPSSSREQLGTKASVALNINKIYELNELNETYVIDGYLVTSWQDDGLVERIESGAVAPDVYENSAIDNLIAGGLRIPAIEFINVVGNRSVANRQVVIGEDGKVLYNERFQATFSTPMDFRKFPFDNQILTVQLESFSYDKTRFEFVDPKVYPELVNMDMLAEWNIVDKQVFISDQDYSHLSEDGSKTEFSRYNLNFTLERKCDYYVWNFMLPLILIITSSWCVFWVDDFLTNISIAFTLMLTVVAFTFQATSLLPRLPYTTFMGMLTILGYLSIFASMVVIVAAELFERKSEDFDKAKLMRSARVFYPICIICIILFQIRIFDL</sequence>
<dbReference type="GO" id="GO:0016020">
    <property type="term" value="C:membrane"/>
    <property type="evidence" value="ECO:0007669"/>
    <property type="project" value="UniProtKB-SubCell"/>
</dbReference>
<feature type="transmembrane region" description="Helical" evidence="5">
    <location>
        <begin position="265"/>
        <end position="282"/>
    </location>
</feature>
<keyword evidence="4 5" id="KW-0472">Membrane</keyword>
<dbReference type="CDD" id="cd18988">
    <property type="entry name" value="LGIC_ECD_bact"/>
    <property type="match status" value="1"/>
</dbReference>
<feature type="transmembrane region" description="Helical" evidence="5">
    <location>
        <begin position="337"/>
        <end position="354"/>
    </location>
</feature>
<dbReference type="Gene3D" id="1.20.58.390">
    <property type="entry name" value="Neurotransmitter-gated ion-channel transmembrane domain"/>
    <property type="match status" value="1"/>
</dbReference>
<dbReference type="GO" id="GO:0005230">
    <property type="term" value="F:extracellular ligand-gated monoatomic ion channel activity"/>
    <property type="evidence" value="ECO:0007669"/>
    <property type="project" value="InterPro"/>
</dbReference>
<dbReference type="InterPro" id="IPR038050">
    <property type="entry name" value="Neuro_actylchol_rec"/>
</dbReference>
<dbReference type="RefSeq" id="WP_090069676.1">
    <property type="nucleotide sequence ID" value="NZ_FOVR01000002.1"/>
</dbReference>
<accession>A0A1I5CSG4</accession>
<evidence type="ECO:0000313" key="8">
    <source>
        <dbReference type="Proteomes" id="UP000199236"/>
    </source>
</evidence>
<keyword evidence="3 5" id="KW-1133">Transmembrane helix</keyword>
<dbReference type="CDD" id="cd19050">
    <property type="entry name" value="LGIC_TM_bact"/>
    <property type="match status" value="1"/>
</dbReference>
<dbReference type="InterPro" id="IPR036719">
    <property type="entry name" value="Neuro-gated_channel_TM_sf"/>
</dbReference>
<feature type="domain" description="Neurotransmitter-gated ion-channel ligand-binding" evidence="6">
    <location>
        <begin position="42"/>
        <end position="233"/>
    </location>
</feature>
<keyword evidence="2 5" id="KW-0812">Transmembrane</keyword>
<gene>
    <name evidence="7" type="ORF">SAMN04488056_102334</name>
</gene>
<evidence type="ECO:0000256" key="4">
    <source>
        <dbReference type="ARBA" id="ARBA00023136"/>
    </source>
</evidence>
<name>A0A1I5CSG4_9HYPH</name>
<comment type="subcellular location">
    <subcellularLocation>
        <location evidence="1">Membrane</location>
        <topology evidence="1">Multi-pass membrane protein</topology>
    </subcellularLocation>
</comment>
<proteinExistence type="predicted"/>
<keyword evidence="8" id="KW-1185">Reference proteome</keyword>
<reference evidence="7 8" key="1">
    <citation type="submission" date="2016-10" db="EMBL/GenBank/DDBJ databases">
        <authorList>
            <person name="de Groot N.N."/>
        </authorList>
    </citation>
    <scope>NUCLEOTIDE SEQUENCE [LARGE SCALE GENOMIC DNA]</scope>
    <source>
        <strain evidence="7 8">CGMCC 1.9157</strain>
    </source>
</reference>
<dbReference type="InterPro" id="IPR006202">
    <property type="entry name" value="Neur_chan_lig-bd"/>
</dbReference>
<evidence type="ECO:0000256" key="1">
    <source>
        <dbReference type="ARBA" id="ARBA00004141"/>
    </source>
</evidence>
<dbReference type="SUPFAM" id="SSF90112">
    <property type="entry name" value="Neurotransmitter-gated ion-channel transmembrane pore"/>
    <property type="match status" value="1"/>
</dbReference>